<dbReference type="AlphaFoldDB" id="A0A427BB76"/>
<evidence type="ECO:0000313" key="1">
    <source>
        <dbReference type="EMBL" id="RRT85719.1"/>
    </source>
</evidence>
<dbReference type="EMBL" id="AMZH03000072">
    <property type="protein sequence ID" value="RRT85719.1"/>
    <property type="molecule type" value="Genomic_DNA"/>
</dbReference>
<sequence>MSNFPLFCHIDYICNKTDCGKGTCEVSSEHAFGYVCNCKRGWTQFHIGDHFRFLPCVVPNCSLGADCANLGITLSNSTSPASPPSLSDSGSSSGGGKSKLLVLLRTENRCDETLLDLYVNRNVSSQYIAMDGCVGDSCRHGLHEIRRARSIVIVFFCPHSAYRYRWSSTIRVHSAWYLF</sequence>
<proteinExistence type="predicted"/>
<gene>
    <name evidence="1" type="ORF">B296_00007794</name>
</gene>
<reference evidence="1 2" key="1">
    <citation type="journal article" date="2014" name="Agronomy (Basel)">
        <title>A Draft Genome Sequence for Ensete ventricosum, the Drought-Tolerant Tree Against Hunger.</title>
        <authorList>
            <person name="Harrison J."/>
            <person name="Moore K.A."/>
            <person name="Paszkiewicz K."/>
            <person name="Jones T."/>
            <person name="Grant M."/>
            <person name="Ambacheew D."/>
            <person name="Muzemil S."/>
            <person name="Studholme D.J."/>
        </authorList>
    </citation>
    <scope>NUCLEOTIDE SEQUENCE [LARGE SCALE GENOMIC DNA]</scope>
</reference>
<accession>A0A427BB76</accession>
<dbReference type="Proteomes" id="UP000287651">
    <property type="component" value="Unassembled WGS sequence"/>
</dbReference>
<evidence type="ECO:0008006" key="3">
    <source>
        <dbReference type="Google" id="ProtNLM"/>
    </source>
</evidence>
<name>A0A427BB76_ENSVE</name>
<dbReference type="PANTHER" id="PTHR33881:SF17">
    <property type="entry name" value="EGF-LIKE DOMAIN-CONTAINING PROTEIN"/>
    <property type="match status" value="1"/>
</dbReference>
<evidence type="ECO:0000313" key="2">
    <source>
        <dbReference type="Proteomes" id="UP000287651"/>
    </source>
</evidence>
<comment type="caution">
    <text evidence="1">The sequence shown here is derived from an EMBL/GenBank/DDBJ whole genome shotgun (WGS) entry which is preliminary data.</text>
</comment>
<dbReference type="PANTHER" id="PTHR33881">
    <property type="entry name" value="NEUROGENIC LOCUS NOTCH-LIKE PROTEIN"/>
    <property type="match status" value="1"/>
</dbReference>
<organism evidence="1 2">
    <name type="scientific">Ensete ventricosum</name>
    <name type="common">Abyssinian banana</name>
    <name type="synonym">Musa ensete</name>
    <dbReference type="NCBI Taxonomy" id="4639"/>
    <lineage>
        <taxon>Eukaryota</taxon>
        <taxon>Viridiplantae</taxon>
        <taxon>Streptophyta</taxon>
        <taxon>Embryophyta</taxon>
        <taxon>Tracheophyta</taxon>
        <taxon>Spermatophyta</taxon>
        <taxon>Magnoliopsida</taxon>
        <taxon>Liliopsida</taxon>
        <taxon>Zingiberales</taxon>
        <taxon>Musaceae</taxon>
        <taxon>Ensete</taxon>
    </lineage>
</organism>
<protein>
    <recommendedName>
        <fullName evidence="3">EGF-like domain-containing protein</fullName>
    </recommendedName>
</protein>